<evidence type="ECO:0000256" key="7">
    <source>
        <dbReference type="RuleBase" id="RU000382"/>
    </source>
</evidence>
<dbReference type="PROSITE" id="PS00392">
    <property type="entry name" value="DDC_GAD_HDC_YDC"/>
    <property type="match status" value="1"/>
</dbReference>
<protein>
    <submittedName>
        <fullName evidence="8">L-2,4-diaminobutyrate decarboxylase</fullName>
        <ecNumber evidence="8">4.1.1.86</ecNumber>
    </submittedName>
</protein>
<keyword evidence="5 7" id="KW-0456">Lyase</keyword>
<dbReference type="CDD" id="cd06450">
    <property type="entry name" value="DOPA_deC_like"/>
    <property type="match status" value="1"/>
</dbReference>
<dbReference type="GO" id="GO:0019752">
    <property type="term" value="P:carboxylic acid metabolic process"/>
    <property type="evidence" value="ECO:0007669"/>
    <property type="project" value="InterPro"/>
</dbReference>
<comment type="cofactor">
    <cofactor evidence="1 6 7">
        <name>pyridoxal 5'-phosphate</name>
        <dbReference type="ChEBI" id="CHEBI:597326"/>
    </cofactor>
</comment>
<dbReference type="InterPro" id="IPR002129">
    <property type="entry name" value="PyrdxlP-dep_de-COase"/>
</dbReference>
<dbReference type="GO" id="GO:0033983">
    <property type="term" value="F:diaminobutyrate decarboxylase activity"/>
    <property type="evidence" value="ECO:0007669"/>
    <property type="project" value="UniProtKB-EC"/>
</dbReference>
<dbReference type="InterPro" id="IPR015424">
    <property type="entry name" value="PyrdxlP-dep_Trfase"/>
</dbReference>
<feature type="modified residue" description="N6-(pyridoxal phosphate)lysine" evidence="6">
    <location>
        <position position="342"/>
    </location>
</feature>
<evidence type="ECO:0000256" key="5">
    <source>
        <dbReference type="ARBA" id="ARBA00023239"/>
    </source>
</evidence>
<evidence type="ECO:0000256" key="6">
    <source>
        <dbReference type="PIRSR" id="PIRSR602129-50"/>
    </source>
</evidence>
<proteinExistence type="inferred from homology"/>
<evidence type="ECO:0000313" key="8">
    <source>
        <dbReference type="EMBL" id="SUT96384.1"/>
    </source>
</evidence>
<keyword evidence="9" id="KW-1185">Reference proteome</keyword>
<sequence length="533" mass="58412">MIALTGQDLINLARLVLGAREKMANISKHRQSLFCNDPQSIADYENAMNNAVQAVSNWLKNDKMYTGGSIKQMRALIDGFNPSKEGVGVQKSLDHLVEIFLKPSLKVHHPHSLAHLHCPTMVTSQIAEVLINATNQSMDSWDQSPAGSIMEEHLIDWLRQKVGYSAGTSGVFTSGGTQSNLMGVLLARDWAIAKNWKNEDGSEWSVQRGGIPADAMKNVKVVCSENAHFSVQKNMAMMGMGFQSVVTVPCNENAQMDVVALEKTLADLTAQGKIVACVVATAGTTDAGAIDPLKEIRAITNKFGAWLHVDAAWGGALLLSKDFRHFLDGIEETDSITLDFHKHFFQSISCGAFLLKDQANYRFIDYKADYLNSEYDEAHGVPNLVAKSLQTTRRFDALKLWFTVEALGEDLYASMIDHGVKLTKEVEGYINATDGLEMLVPSQFASVLFRVVPQGYPVEFIDTLNQNVADELFARGEANIGVTKVGDKQSLKMTTLSPIATLENVKALLAQVLAEADRIKDSIVSGTYVPPID</sequence>
<dbReference type="Gene3D" id="3.40.640.10">
    <property type="entry name" value="Type I PLP-dependent aspartate aminotransferase-like (Major domain)"/>
    <property type="match status" value="1"/>
</dbReference>
<dbReference type="InterPro" id="IPR021115">
    <property type="entry name" value="Pyridoxal-P_BS"/>
</dbReference>
<dbReference type="GO" id="GO:0030170">
    <property type="term" value="F:pyridoxal phosphate binding"/>
    <property type="evidence" value="ECO:0007669"/>
    <property type="project" value="InterPro"/>
</dbReference>
<dbReference type="PANTHER" id="PTHR45677:SF8">
    <property type="entry name" value="CYSTEINE SULFINIC ACID DECARBOXYLASE"/>
    <property type="match status" value="1"/>
</dbReference>
<evidence type="ECO:0000256" key="1">
    <source>
        <dbReference type="ARBA" id="ARBA00001933"/>
    </source>
</evidence>
<dbReference type="EMBL" id="UFRN01000002">
    <property type="protein sequence ID" value="SUT96384.1"/>
    <property type="molecule type" value="Genomic_DNA"/>
</dbReference>
<name>A0A380U5B1_ACTLI</name>
<reference evidence="8 9" key="1">
    <citation type="submission" date="2018-06" db="EMBL/GenBank/DDBJ databases">
        <authorList>
            <consortium name="Pathogen Informatics"/>
            <person name="Doyle S."/>
        </authorList>
    </citation>
    <scope>NUCLEOTIDE SEQUENCE [LARGE SCALE GENOMIC DNA]</scope>
    <source>
        <strain evidence="8 9">NCTC4191</strain>
    </source>
</reference>
<dbReference type="InterPro" id="IPR015421">
    <property type="entry name" value="PyrdxlP-dep_Trfase_major"/>
</dbReference>
<evidence type="ECO:0000256" key="3">
    <source>
        <dbReference type="ARBA" id="ARBA00022793"/>
    </source>
</evidence>
<evidence type="ECO:0000313" key="9">
    <source>
        <dbReference type="Proteomes" id="UP000254253"/>
    </source>
</evidence>
<organism evidence="8 9">
    <name type="scientific">Actinobacillus lignieresii</name>
    <dbReference type="NCBI Taxonomy" id="720"/>
    <lineage>
        <taxon>Bacteria</taxon>
        <taxon>Pseudomonadati</taxon>
        <taxon>Pseudomonadota</taxon>
        <taxon>Gammaproteobacteria</taxon>
        <taxon>Pasteurellales</taxon>
        <taxon>Pasteurellaceae</taxon>
        <taxon>Actinobacillus</taxon>
    </lineage>
</organism>
<dbReference type="SUPFAM" id="SSF53383">
    <property type="entry name" value="PLP-dependent transferases"/>
    <property type="match status" value="1"/>
</dbReference>
<gene>
    <name evidence="8" type="primary">ddc</name>
    <name evidence="8" type="ORF">NCTC4191_02186</name>
</gene>
<keyword evidence="4 6" id="KW-0663">Pyridoxal phosphate</keyword>
<dbReference type="EC" id="4.1.1.86" evidence="8"/>
<dbReference type="AlphaFoldDB" id="A0A380U5B1"/>
<accession>A0A380U5B1</accession>
<dbReference type="GO" id="GO:0005737">
    <property type="term" value="C:cytoplasm"/>
    <property type="evidence" value="ECO:0007669"/>
    <property type="project" value="TreeGrafter"/>
</dbReference>
<dbReference type="Pfam" id="PF00282">
    <property type="entry name" value="Pyridoxal_deC"/>
    <property type="match status" value="1"/>
</dbReference>
<keyword evidence="3" id="KW-0210">Decarboxylase</keyword>
<evidence type="ECO:0000256" key="2">
    <source>
        <dbReference type="ARBA" id="ARBA00009533"/>
    </source>
</evidence>
<dbReference type="Gene3D" id="3.90.1150.170">
    <property type="match status" value="1"/>
</dbReference>
<comment type="similarity">
    <text evidence="2 7">Belongs to the group II decarboxylase family.</text>
</comment>
<evidence type="ECO:0000256" key="4">
    <source>
        <dbReference type="ARBA" id="ARBA00022898"/>
    </source>
</evidence>
<dbReference type="Proteomes" id="UP000254253">
    <property type="component" value="Unassembled WGS sequence"/>
</dbReference>
<dbReference type="PANTHER" id="PTHR45677">
    <property type="entry name" value="GLUTAMATE DECARBOXYLASE-RELATED"/>
    <property type="match status" value="1"/>
</dbReference>